<accession>A0A9W9YNR6</accession>
<keyword evidence="4" id="KW-1185">Reference proteome</keyword>
<proteinExistence type="predicted"/>
<reference evidence="3" key="1">
    <citation type="submission" date="2023-01" db="EMBL/GenBank/DDBJ databases">
        <title>Genome assembly of the deep-sea coral Lophelia pertusa.</title>
        <authorList>
            <person name="Herrera S."/>
            <person name="Cordes E."/>
        </authorList>
    </citation>
    <scope>NUCLEOTIDE SEQUENCE</scope>
    <source>
        <strain evidence="3">USNM1676648</strain>
        <tissue evidence="3">Polyp</tissue>
    </source>
</reference>
<keyword evidence="2" id="KW-0812">Transmembrane</keyword>
<dbReference type="AlphaFoldDB" id="A0A9W9YNR6"/>
<feature type="region of interest" description="Disordered" evidence="1">
    <location>
        <begin position="193"/>
        <end position="215"/>
    </location>
</feature>
<evidence type="ECO:0000313" key="3">
    <source>
        <dbReference type="EMBL" id="KAJ7358670.1"/>
    </source>
</evidence>
<dbReference type="InterPro" id="IPR019170">
    <property type="entry name" value="Meckelin"/>
</dbReference>
<evidence type="ECO:0000256" key="2">
    <source>
        <dbReference type="SAM" id="Phobius"/>
    </source>
</evidence>
<keyword evidence="2" id="KW-1133">Transmembrane helix</keyword>
<dbReference type="PANTHER" id="PTHR21274">
    <property type="entry name" value="MECKELIN"/>
    <property type="match status" value="1"/>
</dbReference>
<dbReference type="GO" id="GO:0060271">
    <property type="term" value="P:cilium assembly"/>
    <property type="evidence" value="ECO:0007669"/>
    <property type="project" value="InterPro"/>
</dbReference>
<evidence type="ECO:0000313" key="4">
    <source>
        <dbReference type="Proteomes" id="UP001163046"/>
    </source>
</evidence>
<feature type="transmembrane region" description="Helical" evidence="2">
    <location>
        <begin position="312"/>
        <end position="330"/>
    </location>
</feature>
<feature type="transmembrane region" description="Helical" evidence="2">
    <location>
        <begin position="286"/>
        <end position="306"/>
    </location>
</feature>
<feature type="transmembrane region" description="Helical" evidence="2">
    <location>
        <begin position="74"/>
        <end position="96"/>
    </location>
</feature>
<protein>
    <submittedName>
        <fullName evidence="3">Meckelin</fullName>
    </submittedName>
</protein>
<keyword evidence="2" id="KW-0472">Membrane</keyword>
<name>A0A9W9YNR6_9CNID</name>
<feature type="transmembrane region" description="Helical" evidence="2">
    <location>
        <begin position="30"/>
        <end position="48"/>
    </location>
</feature>
<sequence length="351" mass="40880">MDAPVSIWRTLFIANEWNEIQTTRKINPELQIFLVLLFLKVFGFEFLATTDPQTIFSVNQVTDYVGDYSKVLRFAALSIVFLAVEAVQWFFFAFIYERFVGDALGDFIDLCSMSNVSIFILENTRYGYYIHGRSVHGRADTNMWQMNEQLKREEEDLCGKRGLEPNSEGQTFEVEVPSKFREQYEDVVRPLRESGVQQQRRNMPNNSMGQDGRASRLPPAVEKRLQAYNSLNRFLSAFIDHSLRDLDYLVRDKLLFERILNMELKDLPPPDKAIFYNDDGRSFNSILFYGNEWTLMFFDLLTFAAMDLIYPDFVLAGVISYLLSKGLTLLRNSLGRKNLTRKTLVDERFLI</sequence>
<dbReference type="Proteomes" id="UP001163046">
    <property type="component" value="Unassembled WGS sequence"/>
</dbReference>
<dbReference type="GO" id="GO:0036038">
    <property type="term" value="C:MKS complex"/>
    <property type="evidence" value="ECO:0007669"/>
    <property type="project" value="InterPro"/>
</dbReference>
<gene>
    <name evidence="3" type="primary">TMEM67_2</name>
    <name evidence="3" type="ORF">OS493_022103</name>
</gene>
<dbReference type="PANTHER" id="PTHR21274:SF0">
    <property type="entry name" value="MECKELIN"/>
    <property type="match status" value="1"/>
</dbReference>
<dbReference type="Pfam" id="PF09773">
    <property type="entry name" value="Meckelin"/>
    <property type="match status" value="1"/>
</dbReference>
<dbReference type="OrthoDB" id="419138at2759"/>
<feature type="compositionally biased region" description="Polar residues" evidence="1">
    <location>
        <begin position="195"/>
        <end position="209"/>
    </location>
</feature>
<dbReference type="EMBL" id="MU827316">
    <property type="protein sequence ID" value="KAJ7358670.1"/>
    <property type="molecule type" value="Genomic_DNA"/>
</dbReference>
<comment type="caution">
    <text evidence="3">The sequence shown here is derived from an EMBL/GenBank/DDBJ whole genome shotgun (WGS) entry which is preliminary data.</text>
</comment>
<evidence type="ECO:0000256" key="1">
    <source>
        <dbReference type="SAM" id="MobiDB-lite"/>
    </source>
</evidence>
<organism evidence="3 4">
    <name type="scientific">Desmophyllum pertusum</name>
    <dbReference type="NCBI Taxonomy" id="174260"/>
    <lineage>
        <taxon>Eukaryota</taxon>
        <taxon>Metazoa</taxon>
        <taxon>Cnidaria</taxon>
        <taxon>Anthozoa</taxon>
        <taxon>Hexacorallia</taxon>
        <taxon>Scleractinia</taxon>
        <taxon>Caryophylliina</taxon>
        <taxon>Caryophylliidae</taxon>
        <taxon>Desmophyllum</taxon>
    </lineage>
</organism>